<dbReference type="Pfam" id="PF10263">
    <property type="entry name" value="SprT-like"/>
    <property type="match status" value="1"/>
</dbReference>
<name>A0A1W1YHP3_9MICO</name>
<feature type="domain" description="SprT-like" evidence="1">
    <location>
        <begin position="8"/>
        <end position="153"/>
    </location>
</feature>
<evidence type="ECO:0000259" key="1">
    <source>
        <dbReference type="SMART" id="SM00731"/>
    </source>
</evidence>
<sequence>MVRAPLAERLRSVLMEIGAAREMARGLMDEHGLQGWQLIFDRAKRRAGVCRPGQRTIGLSRPLTELHDVAQVRDTVLHEIAHALAGPGVGHGPAWRAIAASIGAVPERCLPTEAGTIPGDWVGTCPAGHTIDRHRRPTRVSSCRQCSRGFDPEAIFTWTHHGVPAVMPPSYQRDLATTQLSARREGAGELVAIGDRVRVLTPGRYEGFVGVVVKRGRTRFHVRGRGTLLTVPFDHVEAA</sequence>
<dbReference type="GO" id="GO:0006950">
    <property type="term" value="P:response to stress"/>
    <property type="evidence" value="ECO:0007669"/>
    <property type="project" value="UniProtKB-ARBA"/>
</dbReference>
<organism evidence="2 3">
    <name type="scientific">Janibacter indicus</name>
    <dbReference type="NCBI Taxonomy" id="857417"/>
    <lineage>
        <taxon>Bacteria</taxon>
        <taxon>Bacillati</taxon>
        <taxon>Actinomycetota</taxon>
        <taxon>Actinomycetes</taxon>
        <taxon>Micrococcales</taxon>
        <taxon>Intrasporangiaceae</taxon>
        <taxon>Janibacter</taxon>
    </lineage>
</organism>
<dbReference type="Proteomes" id="UP000192634">
    <property type="component" value="Unassembled WGS sequence"/>
</dbReference>
<dbReference type="RefSeq" id="WP_234993697.1">
    <property type="nucleotide sequence ID" value="NZ_CBDRLL010000001.1"/>
</dbReference>
<dbReference type="SMART" id="SM00731">
    <property type="entry name" value="SprT"/>
    <property type="match status" value="1"/>
</dbReference>
<protein>
    <submittedName>
        <fullName evidence="2">SprT-like family protein</fullName>
    </submittedName>
</protein>
<reference evidence="2 3" key="1">
    <citation type="submission" date="2017-04" db="EMBL/GenBank/DDBJ databases">
        <authorList>
            <person name="Afonso C.L."/>
            <person name="Miller P.J."/>
            <person name="Scott M.A."/>
            <person name="Spackman E."/>
            <person name="Goraichik I."/>
            <person name="Dimitrov K.M."/>
            <person name="Suarez D.L."/>
            <person name="Swayne D.E."/>
        </authorList>
    </citation>
    <scope>NUCLEOTIDE SEQUENCE [LARGE SCALE GENOMIC DNA]</scope>
    <source>
        <strain evidence="2 3">CGMCC 1.12511</strain>
    </source>
</reference>
<dbReference type="InterPro" id="IPR006640">
    <property type="entry name" value="SprT-like_domain"/>
</dbReference>
<gene>
    <name evidence="2" type="ORF">SAMN06296429_10241</name>
</gene>
<proteinExistence type="predicted"/>
<dbReference type="AlphaFoldDB" id="A0A1W1YHP3"/>
<evidence type="ECO:0000313" key="3">
    <source>
        <dbReference type="Proteomes" id="UP000192634"/>
    </source>
</evidence>
<dbReference type="EMBL" id="FWXN01000002">
    <property type="protein sequence ID" value="SMC35646.1"/>
    <property type="molecule type" value="Genomic_DNA"/>
</dbReference>
<evidence type="ECO:0000313" key="2">
    <source>
        <dbReference type="EMBL" id="SMC35646.1"/>
    </source>
</evidence>
<accession>A0A1W1YHP3</accession>